<dbReference type="EMBL" id="CP004144">
    <property type="protein sequence ID" value="AGF97447.1"/>
    <property type="molecule type" value="Genomic_DNA"/>
</dbReference>
<dbReference type="AlphaFoldDB" id="M1PAE1"/>
<dbReference type="Proteomes" id="UP000011718">
    <property type="component" value="Chromosome"/>
</dbReference>
<evidence type="ECO:0000313" key="2">
    <source>
        <dbReference type="Proteomes" id="UP000011718"/>
    </source>
</evidence>
<protein>
    <submittedName>
        <fullName evidence="1">Uncharacterized protein</fullName>
    </submittedName>
</protein>
<organism evidence="1 2">
    <name type="scientific">Methanosarcina mazei Tuc01</name>
    <dbReference type="NCBI Taxonomy" id="1236903"/>
    <lineage>
        <taxon>Archaea</taxon>
        <taxon>Methanobacteriati</taxon>
        <taxon>Methanobacteriota</taxon>
        <taxon>Stenosarchaea group</taxon>
        <taxon>Methanomicrobia</taxon>
        <taxon>Methanosarcinales</taxon>
        <taxon>Methanosarcinaceae</taxon>
        <taxon>Methanosarcina</taxon>
    </lineage>
</organism>
<proteinExistence type="predicted"/>
<accession>M1PAE1</accession>
<dbReference type="BioCyc" id="MMAZ1236903:G139K-2026-MONOMER"/>
<sequence length="57" mass="6797">MLIRDCGKNWHTCIRISILSPFIFYFIHHELHRNLIFQSGKFLTFEKYGIDLIISIG</sequence>
<evidence type="ECO:0000313" key="1">
    <source>
        <dbReference type="EMBL" id="AGF97447.1"/>
    </source>
</evidence>
<name>M1PAE1_METMZ</name>
<dbReference type="HOGENOM" id="CLU_2985708_0_0_2"/>
<gene>
    <name evidence="1" type="ORF">MmTuc01_2119</name>
</gene>
<dbReference type="KEGG" id="mmaz:MmTuc01_2119"/>
<reference evidence="1 2" key="1">
    <citation type="journal article" date="2013" name="Genome Announc.">
        <title>Complete Genome of a Methanosarcina mazei Strain Isolated from Sediment Samples from an Amazonian Flooded Area.</title>
        <authorList>
            <person name="Assis das Gracas D."/>
            <person name="Thiago Juca Ramos R."/>
            <person name="Vieira Araujo A.C."/>
            <person name="Zahlouth R."/>
            <person name="Ribeiro Carneiro A."/>
            <person name="Souza Lopes T."/>
            <person name="Azevedo Barauna R."/>
            <person name="Azevedo V."/>
            <person name="Cruz Schneider M.P."/>
            <person name="Pellizari V.H."/>
            <person name="Silva A."/>
        </authorList>
    </citation>
    <scope>NUCLEOTIDE SEQUENCE [LARGE SCALE GENOMIC DNA]</scope>
    <source>
        <strain evidence="1 2">Tuc01</strain>
    </source>
</reference>